<feature type="compositionally biased region" description="Basic and acidic residues" evidence="1">
    <location>
        <begin position="602"/>
        <end position="613"/>
    </location>
</feature>
<dbReference type="GeneID" id="113499841"/>
<feature type="compositionally biased region" description="Polar residues" evidence="1">
    <location>
        <begin position="676"/>
        <end position="691"/>
    </location>
</feature>
<evidence type="ECO:0000256" key="1">
    <source>
        <dbReference type="SAM" id="MobiDB-lite"/>
    </source>
</evidence>
<proteinExistence type="predicted"/>
<feature type="region of interest" description="Disordered" evidence="1">
    <location>
        <begin position="665"/>
        <end position="712"/>
    </location>
</feature>
<keyword evidence="2" id="KW-1185">Reference proteome</keyword>
<dbReference type="AlphaFoldDB" id="A0A7E5W6S0"/>
<feature type="region of interest" description="Disordered" evidence="1">
    <location>
        <begin position="895"/>
        <end position="1038"/>
    </location>
</feature>
<feature type="region of interest" description="Disordered" evidence="1">
    <location>
        <begin position="310"/>
        <end position="333"/>
    </location>
</feature>
<feature type="region of interest" description="Disordered" evidence="1">
    <location>
        <begin position="456"/>
        <end position="475"/>
    </location>
</feature>
<reference evidence="3" key="1">
    <citation type="submission" date="2025-08" db="UniProtKB">
        <authorList>
            <consortium name="RefSeq"/>
        </authorList>
    </citation>
    <scope>IDENTIFICATION</scope>
</reference>
<feature type="compositionally biased region" description="Polar residues" evidence="1">
    <location>
        <begin position="204"/>
        <end position="218"/>
    </location>
</feature>
<feature type="compositionally biased region" description="Low complexity" evidence="1">
    <location>
        <begin position="1003"/>
        <end position="1025"/>
    </location>
</feature>
<protein>
    <submittedName>
        <fullName evidence="3">Uncharacterized protein LOC113499841 isoform X1</fullName>
    </submittedName>
</protein>
<dbReference type="KEGG" id="tnl:113499841"/>
<dbReference type="InParanoid" id="A0A7E5W6S0"/>
<accession>A0A7E5W6S0</accession>
<name>A0A7E5W6S0_TRINI</name>
<sequence length="1038" mass="115115">MNQVDQNINKDMFDSDLIDVESLDYSYYQTWLCTVPDDSGQNVDIVDWNLSCDWPINEDNDYQKMEKDLYSVLDNILKNEILSMPDKHKFDSRTYVKPKKRMQRPSIQNIVEVPSNPPSLTHNLLLNNLNQSGNQSANKYLTYNKYNNPLGQISPMLRLKTFNVDTNSENSTLIKEYAMKRRSLVQDDDPQLEDLDITLGPDLSSRSSLDQTPSKPINIDLSQPAHNLHNTFNKWMFHMYLSVAQYQRRWYGVTSPQNQALHCFRGLSNILNERPSLNMYQSGESLMRMSPPSLVSSLLMESSGTFNAESIDSRKSLTSHKDSGLPTSGRDSIDPMMTSMTLSILEEKDMSTSFLSQTTYPDNESIVDSLPSSLVSSVNSGYVLTNSSKPKDSTDSNIFSSATFTHLEQSEKLLSARPRCQLYNSFTKRDSAIRNSESYTKSREEACQIDPVKILNENSDKKDSPKTVPKPSPEMAETITLHYSNNRFMRDNDAEKENFETDDAFYKDMGLQKAEDLAARNSLNVTLGKQELNEIIQARQKLSLARKALPTEPEKPLPNQAETSPIKTIHLPNQTITVPRQSMENASELLSRRRVMNTNGFDRQEEPTRDTPKRSATFKKVSPKTSAMDATVVYLKSDENQIIDINSATLNLIDVGERTQQDVREWGSQERAMVGSSESTDTGTFSSSSPPDSVPETAPAHEPRPQVASTPLMSLRKGSKNELLNLHNTISPIYDMIDDKSYTLTKVPSANSSGMERTYDMHSTTIINSATLVKKSSVKRDIMAGKASPERKMVAPSVVPKSPLSRVSPTSAVSYGSMVPPTAVPRKSGLPSSKLRQYSSHRELSRIPGSAAPAAGARAAAGRSMVRRGVYASNPALSPTAPHPPPVVTDSYTIQTHQRQDDKQASKADLPPTPALVRQGTETLRRERPQSQLVAPRDLRAGAGSGVPVSMRNHHLPPPPSRPYSLASAAPQRVARPASGPAPKQAPSVPVLEQPRPASGSEARASALPRPSRLPAPRRALRPPSVYSVAPTADVDHY</sequence>
<feature type="region of interest" description="Disordered" evidence="1">
    <location>
        <begin position="599"/>
        <end position="622"/>
    </location>
</feature>
<feature type="region of interest" description="Disordered" evidence="1">
    <location>
        <begin position="785"/>
        <end position="855"/>
    </location>
</feature>
<gene>
    <name evidence="3" type="primary">LOC113499841</name>
</gene>
<organism evidence="2 3">
    <name type="scientific">Trichoplusia ni</name>
    <name type="common">Cabbage looper</name>
    <dbReference type="NCBI Taxonomy" id="7111"/>
    <lineage>
        <taxon>Eukaryota</taxon>
        <taxon>Metazoa</taxon>
        <taxon>Ecdysozoa</taxon>
        <taxon>Arthropoda</taxon>
        <taxon>Hexapoda</taxon>
        <taxon>Insecta</taxon>
        <taxon>Pterygota</taxon>
        <taxon>Neoptera</taxon>
        <taxon>Endopterygota</taxon>
        <taxon>Lepidoptera</taxon>
        <taxon>Glossata</taxon>
        <taxon>Ditrysia</taxon>
        <taxon>Noctuoidea</taxon>
        <taxon>Noctuidae</taxon>
        <taxon>Plusiinae</taxon>
        <taxon>Trichoplusia</taxon>
    </lineage>
</organism>
<evidence type="ECO:0000313" key="2">
    <source>
        <dbReference type="Proteomes" id="UP000322000"/>
    </source>
</evidence>
<feature type="region of interest" description="Disordered" evidence="1">
    <location>
        <begin position="199"/>
        <end position="218"/>
    </location>
</feature>
<feature type="compositionally biased region" description="Polar residues" evidence="1">
    <location>
        <begin position="805"/>
        <end position="814"/>
    </location>
</feature>
<feature type="compositionally biased region" description="Basic and acidic residues" evidence="1">
    <location>
        <begin position="311"/>
        <end position="323"/>
    </location>
</feature>
<dbReference type="Proteomes" id="UP000322000">
    <property type="component" value="Chromosome 13"/>
</dbReference>
<dbReference type="OrthoDB" id="6347145at2759"/>
<evidence type="ECO:0000313" key="3">
    <source>
        <dbReference type="RefSeq" id="XP_026736207.1"/>
    </source>
</evidence>
<dbReference type="RefSeq" id="XP_026736207.1">
    <property type="nucleotide sequence ID" value="XM_026880406.1"/>
</dbReference>